<dbReference type="PANTHER" id="PTHR35585">
    <property type="entry name" value="HHE DOMAIN PROTEIN (AFU_ORTHOLOGUE AFUA_4G00730)"/>
    <property type="match status" value="1"/>
</dbReference>
<evidence type="ECO:0000313" key="2">
    <source>
        <dbReference type="EMBL" id="SIP99174.1"/>
    </source>
</evidence>
<protein>
    <submittedName>
        <fullName evidence="2">Hemerythrin HHE cation binding domain-containing protein</fullName>
    </submittedName>
</protein>
<dbReference type="OrthoDB" id="5523420at2"/>
<organism evidence="2 3">
    <name type="scientific">Solilutibacter tolerans</name>
    <dbReference type="NCBI Taxonomy" id="1604334"/>
    <lineage>
        <taxon>Bacteria</taxon>
        <taxon>Pseudomonadati</taxon>
        <taxon>Pseudomonadota</taxon>
        <taxon>Gammaproteobacteria</taxon>
        <taxon>Lysobacterales</taxon>
        <taxon>Lysobacteraceae</taxon>
        <taxon>Solilutibacter</taxon>
    </lineage>
</organism>
<dbReference type="PANTHER" id="PTHR35585:SF1">
    <property type="entry name" value="HHE DOMAIN PROTEIN (AFU_ORTHOLOGUE AFUA_4G00730)"/>
    <property type="match status" value="1"/>
</dbReference>
<sequence length="152" mass="17711">MPDNIYEALRESHERQRALCKALLDTQPEGDGRQALFRELRREESAHAAAEERFLYAPILMEDNGLLPSRHALAEHHKIDELFEELAKDAPSQRGWMQRAKTLCEKIEHHLEEEETRFFQQSGKILSDAQKVSLAKSYRKDYERLLKSPPIS</sequence>
<keyword evidence="3" id="KW-1185">Reference proteome</keyword>
<dbReference type="Pfam" id="PF01814">
    <property type="entry name" value="Hemerythrin"/>
    <property type="match status" value="1"/>
</dbReference>
<dbReference type="Proteomes" id="UP000241788">
    <property type="component" value="Unassembled WGS sequence"/>
</dbReference>
<dbReference type="AlphaFoldDB" id="A0A1N6P459"/>
<proteinExistence type="predicted"/>
<evidence type="ECO:0000259" key="1">
    <source>
        <dbReference type="Pfam" id="PF01814"/>
    </source>
</evidence>
<dbReference type="InterPro" id="IPR012312">
    <property type="entry name" value="Hemerythrin-like"/>
</dbReference>
<name>A0A1N6P459_9GAMM</name>
<feature type="domain" description="Hemerythrin-like" evidence="1">
    <location>
        <begin position="5"/>
        <end position="120"/>
    </location>
</feature>
<dbReference type="Gene3D" id="1.20.120.520">
    <property type="entry name" value="nmb1532 protein domain like"/>
    <property type="match status" value="1"/>
</dbReference>
<gene>
    <name evidence="2" type="ORF">SAMN05421546_0483</name>
</gene>
<accession>A0A1N6P459</accession>
<dbReference type="RefSeq" id="WP_076584894.1">
    <property type="nucleotide sequence ID" value="NZ_FTLW01000001.1"/>
</dbReference>
<evidence type="ECO:0000313" key="3">
    <source>
        <dbReference type="Proteomes" id="UP000241788"/>
    </source>
</evidence>
<dbReference type="EMBL" id="FTLW01000001">
    <property type="protein sequence ID" value="SIP99174.1"/>
    <property type="molecule type" value="Genomic_DNA"/>
</dbReference>
<reference evidence="3" key="1">
    <citation type="submission" date="2017-01" db="EMBL/GenBank/DDBJ databases">
        <authorList>
            <person name="Varghese N."/>
            <person name="Submissions S."/>
        </authorList>
    </citation>
    <scope>NUCLEOTIDE SEQUENCE [LARGE SCALE GENOMIC DNA]</scope>
    <source>
        <strain evidence="3">UM1</strain>
    </source>
</reference>